<evidence type="ECO:0000313" key="1">
    <source>
        <dbReference type="EMBL" id="KAH7865026.1"/>
    </source>
</evidence>
<evidence type="ECO:0000313" key="2">
    <source>
        <dbReference type="Proteomes" id="UP000828048"/>
    </source>
</evidence>
<proteinExistence type="predicted"/>
<accession>A0ACB7ZHH2</accession>
<protein>
    <submittedName>
        <fullName evidence="1">Uncharacterized protein</fullName>
    </submittedName>
</protein>
<name>A0ACB7ZHH2_9ERIC</name>
<dbReference type="Proteomes" id="UP000828048">
    <property type="component" value="Chromosome 9"/>
</dbReference>
<comment type="caution">
    <text evidence="1">The sequence shown here is derived from an EMBL/GenBank/DDBJ whole genome shotgun (WGS) entry which is preliminary data.</text>
</comment>
<reference evidence="1 2" key="1">
    <citation type="journal article" date="2021" name="Hortic Res">
        <title>High-quality reference genome and annotation aids understanding of berry development for evergreen blueberry (Vaccinium darrowii).</title>
        <authorList>
            <person name="Yu J."/>
            <person name="Hulse-Kemp A.M."/>
            <person name="Babiker E."/>
            <person name="Staton M."/>
        </authorList>
    </citation>
    <scope>NUCLEOTIDE SEQUENCE [LARGE SCALE GENOMIC DNA]</scope>
    <source>
        <strain evidence="2">cv. NJ 8807/NJ 8810</strain>
        <tissue evidence="1">Young leaf</tissue>
    </source>
</reference>
<keyword evidence="2" id="KW-1185">Reference proteome</keyword>
<gene>
    <name evidence="1" type="ORF">Vadar_001350</name>
</gene>
<dbReference type="EMBL" id="CM037159">
    <property type="protein sequence ID" value="KAH7865026.1"/>
    <property type="molecule type" value="Genomic_DNA"/>
</dbReference>
<organism evidence="1 2">
    <name type="scientific">Vaccinium darrowii</name>
    <dbReference type="NCBI Taxonomy" id="229202"/>
    <lineage>
        <taxon>Eukaryota</taxon>
        <taxon>Viridiplantae</taxon>
        <taxon>Streptophyta</taxon>
        <taxon>Embryophyta</taxon>
        <taxon>Tracheophyta</taxon>
        <taxon>Spermatophyta</taxon>
        <taxon>Magnoliopsida</taxon>
        <taxon>eudicotyledons</taxon>
        <taxon>Gunneridae</taxon>
        <taxon>Pentapetalae</taxon>
        <taxon>asterids</taxon>
        <taxon>Ericales</taxon>
        <taxon>Ericaceae</taxon>
        <taxon>Vaccinioideae</taxon>
        <taxon>Vaccinieae</taxon>
        <taxon>Vaccinium</taxon>
    </lineage>
</organism>
<sequence length="81" mass="8988">MRQKADPILVRVEDEGTVVVFLDALEVLVVIVVVDFKEGIVVEVVVEAFLGGNEDIDDGNDLFGAVKQRVDFYHPSIFNII</sequence>